<keyword evidence="4" id="KW-1185">Reference proteome</keyword>
<dbReference type="RefSeq" id="WP_083050606.1">
    <property type="nucleotide sequence ID" value="NZ_MWQY01000010.1"/>
</dbReference>
<dbReference type="GO" id="GO:0047661">
    <property type="term" value="F:amino-acid racemase activity"/>
    <property type="evidence" value="ECO:0007669"/>
    <property type="project" value="InterPro"/>
</dbReference>
<name>A0A1Y1RXR4_9SPIO</name>
<dbReference type="InterPro" id="IPR001920">
    <property type="entry name" value="Asp/Glu_race"/>
</dbReference>
<organism evidence="3 4">
    <name type="scientific">Marispirochaeta aestuarii</name>
    <dbReference type="NCBI Taxonomy" id="1963862"/>
    <lineage>
        <taxon>Bacteria</taxon>
        <taxon>Pseudomonadati</taxon>
        <taxon>Spirochaetota</taxon>
        <taxon>Spirochaetia</taxon>
        <taxon>Spirochaetales</taxon>
        <taxon>Spirochaetaceae</taxon>
        <taxon>Marispirochaeta</taxon>
    </lineage>
</organism>
<evidence type="ECO:0000313" key="3">
    <source>
        <dbReference type="EMBL" id="ORC35123.1"/>
    </source>
</evidence>
<proteinExistence type="inferred from homology"/>
<dbReference type="Proteomes" id="UP000192343">
    <property type="component" value="Unassembled WGS sequence"/>
</dbReference>
<protein>
    <submittedName>
        <fullName evidence="3">Aspartate racemase</fullName>
    </submittedName>
</protein>
<dbReference type="Gene3D" id="3.40.50.1860">
    <property type="match status" value="2"/>
</dbReference>
<dbReference type="OrthoDB" id="9803739at2"/>
<dbReference type="AlphaFoldDB" id="A0A1Y1RXR4"/>
<comment type="similarity">
    <text evidence="1">Belongs to the aspartate/glutamate racemases family.</text>
</comment>
<dbReference type="InterPro" id="IPR015942">
    <property type="entry name" value="Asp/Glu/hydantoin_racemase"/>
</dbReference>
<dbReference type="InterPro" id="IPR033134">
    <property type="entry name" value="Asp/Glu_racemase_AS_2"/>
</dbReference>
<dbReference type="EMBL" id="MWQY01000010">
    <property type="protein sequence ID" value="ORC35123.1"/>
    <property type="molecule type" value="Genomic_DNA"/>
</dbReference>
<dbReference type="PROSITE" id="PS00924">
    <property type="entry name" value="ASP_GLU_RACEMASE_2"/>
    <property type="match status" value="1"/>
</dbReference>
<dbReference type="NCBIfam" id="TIGR00035">
    <property type="entry name" value="asp_race"/>
    <property type="match status" value="1"/>
</dbReference>
<sequence length="231" mass="25354">MKQIGLIGGMSWESTKEYYRILNQMAAREFGGLHSAECIIASVDFAPLAQWMHRNEWEPIRELLTDKARALERAGAELVLIATNTMHLLADDIAASISVPLVHIADAAGEACVAGKLKRVALMGTQFTMEMGFYTEKLEKNYGLEVLIPEKEGRTRIDTIIFDELCAGIFEDSSRDFLITEAGKLIDRGAEGVILGCTELPLVVQDSDLPVPVLDTMELHAGMAFTLAVTP</sequence>
<dbReference type="InterPro" id="IPR004380">
    <property type="entry name" value="Asp_race"/>
</dbReference>
<reference evidence="3 4" key="1">
    <citation type="submission" date="2017-03" db="EMBL/GenBank/DDBJ databases">
        <title>Draft Genome sequence of Marispirochaeta sp. strain JC444.</title>
        <authorList>
            <person name="Shivani Y."/>
            <person name="Subhash Y."/>
            <person name="Sasikala C."/>
            <person name="Ramana C."/>
        </authorList>
    </citation>
    <scope>NUCLEOTIDE SEQUENCE [LARGE SCALE GENOMIC DNA]</scope>
    <source>
        <strain evidence="3 4">JC444</strain>
    </source>
</reference>
<gene>
    <name evidence="3" type="ORF">B4O97_10350</name>
</gene>
<comment type="caution">
    <text evidence="3">The sequence shown here is derived from an EMBL/GenBank/DDBJ whole genome shotgun (WGS) entry which is preliminary data.</text>
</comment>
<evidence type="ECO:0000256" key="1">
    <source>
        <dbReference type="ARBA" id="ARBA00007847"/>
    </source>
</evidence>
<dbReference type="PANTHER" id="PTHR21198:SF7">
    <property type="entry name" value="ASPARTATE-GLUTAMATE RACEMASE FAMILY"/>
    <property type="match status" value="1"/>
</dbReference>
<dbReference type="SUPFAM" id="SSF53681">
    <property type="entry name" value="Aspartate/glutamate racemase"/>
    <property type="match status" value="2"/>
</dbReference>
<dbReference type="STRING" id="1963862.B4O97_10350"/>
<accession>A0A1Y1RXR4</accession>
<evidence type="ECO:0000313" key="4">
    <source>
        <dbReference type="Proteomes" id="UP000192343"/>
    </source>
</evidence>
<evidence type="ECO:0000256" key="2">
    <source>
        <dbReference type="ARBA" id="ARBA00023235"/>
    </source>
</evidence>
<dbReference type="PANTHER" id="PTHR21198">
    <property type="entry name" value="GLUTAMATE RACEMASE"/>
    <property type="match status" value="1"/>
</dbReference>
<dbReference type="Pfam" id="PF01177">
    <property type="entry name" value="Asp_Glu_race"/>
    <property type="match status" value="1"/>
</dbReference>
<keyword evidence="2" id="KW-0413">Isomerase</keyword>